<accession>A0ABR3S6C5</accession>
<dbReference type="EMBL" id="JAKJXO020000001">
    <property type="protein sequence ID" value="KAL1612048.1"/>
    <property type="molecule type" value="Genomic_DNA"/>
</dbReference>
<dbReference type="Proteomes" id="UP001521785">
    <property type="component" value="Unassembled WGS sequence"/>
</dbReference>
<keyword evidence="2" id="KW-1185">Reference proteome</keyword>
<protein>
    <recommendedName>
        <fullName evidence="3">Protein kinase domain-containing protein</fullName>
    </recommendedName>
</protein>
<comment type="caution">
    <text evidence="1">The sequence shown here is derived from an EMBL/GenBank/DDBJ whole genome shotgun (WGS) entry which is preliminary data.</text>
</comment>
<evidence type="ECO:0000313" key="1">
    <source>
        <dbReference type="EMBL" id="KAL1612048.1"/>
    </source>
</evidence>
<dbReference type="SUPFAM" id="SSF56112">
    <property type="entry name" value="Protein kinase-like (PK-like)"/>
    <property type="match status" value="1"/>
</dbReference>
<sequence length="186" mass="20523">MTDTDNASSYIIEDALTLTLPEFSTRPINQSANSILYGILSLAQTTAVDIFPIIHQPVLGDAGIGATTVIKQSFIGDGFELVFKEVESGPAFLRELSFLCVRSIRQHPFMVTLQGISWNIDDTQASPVIRPVMVFEKSSKGSLWSYMRSEVGRNLTVVQRLSFCIQVAIALGDLERLSKKVHISVM</sequence>
<evidence type="ECO:0008006" key="3">
    <source>
        <dbReference type="Google" id="ProtNLM"/>
    </source>
</evidence>
<gene>
    <name evidence="1" type="ORF">SLS60_000271</name>
</gene>
<evidence type="ECO:0000313" key="2">
    <source>
        <dbReference type="Proteomes" id="UP001521785"/>
    </source>
</evidence>
<name>A0ABR3S6C5_9PLEO</name>
<dbReference type="InterPro" id="IPR011009">
    <property type="entry name" value="Kinase-like_dom_sf"/>
</dbReference>
<organism evidence="1 2">
    <name type="scientific">Paraconiothyrium brasiliense</name>
    <dbReference type="NCBI Taxonomy" id="300254"/>
    <lineage>
        <taxon>Eukaryota</taxon>
        <taxon>Fungi</taxon>
        <taxon>Dikarya</taxon>
        <taxon>Ascomycota</taxon>
        <taxon>Pezizomycotina</taxon>
        <taxon>Dothideomycetes</taxon>
        <taxon>Pleosporomycetidae</taxon>
        <taxon>Pleosporales</taxon>
        <taxon>Massarineae</taxon>
        <taxon>Didymosphaeriaceae</taxon>
        <taxon>Paraconiothyrium</taxon>
    </lineage>
</organism>
<proteinExistence type="predicted"/>
<reference evidence="1 2" key="1">
    <citation type="submission" date="2024-02" db="EMBL/GenBank/DDBJ databases">
        <title>De novo assembly and annotation of 12 fungi associated with fruit tree decline syndrome in Ontario, Canada.</title>
        <authorList>
            <person name="Sulman M."/>
            <person name="Ellouze W."/>
            <person name="Ilyukhin E."/>
        </authorList>
    </citation>
    <scope>NUCLEOTIDE SEQUENCE [LARGE SCALE GENOMIC DNA]</scope>
    <source>
        <strain evidence="1 2">M42-189</strain>
    </source>
</reference>